<dbReference type="InterPro" id="IPR036388">
    <property type="entry name" value="WH-like_DNA-bd_sf"/>
</dbReference>
<organism evidence="4 5">
    <name type="scientific">Nocardia wallacei</name>
    <dbReference type="NCBI Taxonomy" id="480035"/>
    <lineage>
        <taxon>Bacteria</taxon>
        <taxon>Bacillati</taxon>
        <taxon>Actinomycetota</taxon>
        <taxon>Actinomycetes</taxon>
        <taxon>Mycobacteriales</taxon>
        <taxon>Nocardiaceae</taxon>
        <taxon>Nocardia</taxon>
    </lineage>
</organism>
<evidence type="ECO:0000256" key="1">
    <source>
        <dbReference type="SAM" id="MobiDB-lite"/>
    </source>
</evidence>
<dbReference type="InterPro" id="IPR011006">
    <property type="entry name" value="CheY-like_superfamily"/>
</dbReference>
<dbReference type="InterPro" id="IPR035965">
    <property type="entry name" value="PAS-like_dom_sf"/>
</dbReference>
<dbReference type="Pfam" id="PF03861">
    <property type="entry name" value="ANTAR"/>
    <property type="match status" value="1"/>
</dbReference>
<dbReference type="InterPro" id="IPR013655">
    <property type="entry name" value="PAS_fold_3"/>
</dbReference>
<dbReference type="Gene3D" id="1.10.10.10">
    <property type="entry name" value="Winged helix-like DNA-binding domain superfamily/Winged helix DNA-binding domain"/>
    <property type="match status" value="1"/>
</dbReference>
<evidence type="ECO:0000313" key="5">
    <source>
        <dbReference type="Proteomes" id="UP000516173"/>
    </source>
</evidence>
<dbReference type="EMBL" id="AP023396">
    <property type="protein sequence ID" value="BCK54720.1"/>
    <property type="molecule type" value="Genomic_DNA"/>
</dbReference>
<protein>
    <submittedName>
        <fullName evidence="4">Putative transcription antitermination regulator</fullName>
    </submittedName>
</protein>
<dbReference type="AlphaFoldDB" id="A0A7G1KI78"/>
<dbReference type="PROSITE" id="PS50921">
    <property type="entry name" value="ANTAR"/>
    <property type="match status" value="1"/>
</dbReference>
<dbReference type="PROSITE" id="PS50112">
    <property type="entry name" value="PAS"/>
    <property type="match status" value="1"/>
</dbReference>
<evidence type="ECO:0000259" key="2">
    <source>
        <dbReference type="PROSITE" id="PS50112"/>
    </source>
</evidence>
<feature type="domain" description="ANTAR" evidence="3">
    <location>
        <begin position="135"/>
        <end position="196"/>
    </location>
</feature>
<reference evidence="4 5" key="1">
    <citation type="submission" date="2020-08" db="EMBL/GenBank/DDBJ databases">
        <title>Genome Sequencing of Nocardia wallacei strain FMUON74 and assembly.</title>
        <authorList>
            <person name="Toyokawa M."/>
            <person name="Uesaka K."/>
        </authorList>
    </citation>
    <scope>NUCLEOTIDE SEQUENCE [LARGE SCALE GENOMIC DNA]</scope>
    <source>
        <strain evidence="4 5">FMUON74</strain>
    </source>
</reference>
<dbReference type="Gene3D" id="3.30.450.20">
    <property type="entry name" value="PAS domain"/>
    <property type="match status" value="1"/>
</dbReference>
<dbReference type="SUPFAM" id="SSF55785">
    <property type="entry name" value="PYP-like sensor domain (PAS domain)"/>
    <property type="match status" value="1"/>
</dbReference>
<dbReference type="InterPro" id="IPR000014">
    <property type="entry name" value="PAS"/>
</dbReference>
<evidence type="ECO:0000259" key="3">
    <source>
        <dbReference type="PROSITE" id="PS50921"/>
    </source>
</evidence>
<dbReference type="CDD" id="cd00130">
    <property type="entry name" value="PAS"/>
    <property type="match status" value="1"/>
</dbReference>
<dbReference type="SUPFAM" id="SSF52172">
    <property type="entry name" value="CheY-like"/>
    <property type="match status" value="1"/>
</dbReference>
<feature type="domain" description="PAS" evidence="2">
    <location>
        <begin position="41"/>
        <end position="86"/>
    </location>
</feature>
<accession>A0A7G1KI78</accession>
<dbReference type="KEGG" id="nwl:NWFMUON74_24920"/>
<feature type="region of interest" description="Disordered" evidence="1">
    <location>
        <begin position="1"/>
        <end position="20"/>
    </location>
</feature>
<dbReference type="InterPro" id="IPR005561">
    <property type="entry name" value="ANTAR"/>
</dbReference>
<name>A0A7G1KI78_9NOCA</name>
<proteinExistence type="predicted"/>
<dbReference type="GO" id="GO:0003723">
    <property type="term" value="F:RNA binding"/>
    <property type="evidence" value="ECO:0007669"/>
    <property type="project" value="InterPro"/>
</dbReference>
<sequence>MTEQTGEVVDASDGDNPDTYLSPTRTVGSFRFWFADQRWEWSDEIFAMHGYTPGEIVPTTALLLAHKHPEDRAHVEEILAAAVRSGGSFSSHHRFIDTKGGEHQAMVIADRIIDDTGTVIGTAGYYLDLTDTFAAQRQEVLDETLPGLYESRAVIEQAKGVLMRVYHISARQAFEVLRWRSQETNVKLRDLSAQLLADLEIAEPTPASVRSDFDHILLTAHTRVGRTPQDPEAETA</sequence>
<evidence type="ECO:0000313" key="4">
    <source>
        <dbReference type="EMBL" id="BCK54720.1"/>
    </source>
</evidence>
<keyword evidence="5" id="KW-1185">Reference proteome</keyword>
<dbReference type="Pfam" id="PF08447">
    <property type="entry name" value="PAS_3"/>
    <property type="match status" value="1"/>
</dbReference>
<dbReference type="Proteomes" id="UP000516173">
    <property type="component" value="Chromosome"/>
</dbReference>
<dbReference type="SMART" id="SM01012">
    <property type="entry name" value="ANTAR"/>
    <property type="match status" value="1"/>
</dbReference>
<gene>
    <name evidence="4" type="ORF">NWFMUON74_24920</name>
</gene>